<organism evidence="1 2">
    <name type="scientific">Mycena maculata</name>
    <dbReference type="NCBI Taxonomy" id="230809"/>
    <lineage>
        <taxon>Eukaryota</taxon>
        <taxon>Fungi</taxon>
        <taxon>Dikarya</taxon>
        <taxon>Basidiomycota</taxon>
        <taxon>Agaricomycotina</taxon>
        <taxon>Agaricomycetes</taxon>
        <taxon>Agaricomycetidae</taxon>
        <taxon>Agaricales</taxon>
        <taxon>Marasmiineae</taxon>
        <taxon>Mycenaceae</taxon>
        <taxon>Mycena</taxon>
    </lineage>
</organism>
<dbReference type="PRINTS" id="PR00620">
    <property type="entry name" value="HISTONEH2A"/>
</dbReference>
<gene>
    <name evidence="1" type="ORF">DFH07DRAFT_726255</name>
</gene>
<dbReference type="InterPro" id="IPR002119">
    <property type="entry name" value="Histone_H2A"/>
</dbReference>
<reference evidence="1" key="1">
    <citation type="submission" date="2023-03" db="EMBL/GenBank/DDBJ databases">
        <title>Massive genome expansion in bonnet fungi (Mycena s.s.) driven by repeated elements and novel gene families across ecological guilds.</title>
        <authorList>
            <consortium name="Lawrence Berkeley National Laboratory"/>
            <person name="Harder C.B."/>
            <person name="Miyauchi S."/>
            <person name="Viragh M."/>
            <person name="Kuo A."/>
            <person name="Thoen E."/>
            <person name="Andreopoulos B."/>
            <person name="Lu D."/>
            <person name="Skrede I."/>
            <person name="Drula E."/>
            <person name="Henrissat B."/>
            <person name="Morin E."/>
            <person name="Kohler A."/>
            <person name="Barry K."/>
            <person name="LaButti K."/>
            <person name="Morin E."/>
            <person name="Salamov A."/>
            <person name="Lipzen A."/>
            <person name="Mereny Z."/>
            <person name="Hegedus B."/>
            <person name="Baldrian P."/>
            <person name="Stursova M."/>
            <person name="Weitz H."/>
            <person name="Taylor A."/>
            <person name="Grigoriev I.V."/>
            <person name="Nagy L.G."/>
            <person name="Martin F."/>
            <person name="Kauserud H."/>
        </authorList>
    </citation>
    <scope>NUCLEOTIDE SEQUENCE</scope>
    <source>
        <strain evidence="1">CBHHK188m</strain>
    </source>
</reference>
<dbReference type="AlphaFoldDB" id="A0AAD7KHQ5"/>
<dbReference type="PANTHER" id="PTHR23430">
    <property type="entry name" value="HISTONE H2A"/>
    <property type="match status" value="1"/>
</dbReference>
<dbReference type="EMBL" id="JARJLG010000001">
    <property type="protein sequence ID" value="KAJ7784927.1"/>
    <property type="molecule type" value="Genomic_DNA"/>
</dbReference>
<dbReference type="GO" id="GO:0046982">
    <property type="term" value="F:protein heterodimerization activity"/>
    <property type="evidence" value="ECO:0007669"/>
    <property type="project" value="InterPro"/>
</dbReference>
<proteinExistence type="predicted"/>
<dbReference type="Gene3D" id="1.10.20.10">
    <property type="entry name" value="Histone, subunit A"/>
    <property type="match status" value="1"/>
</dbReference>
<protein>
    <recommendedName>
        <fullName evidence="3">Histone H2A</fullName>
    </recommendedName>
</protein>
<dbReference type="GO" id="GO:0030527">
    <property type="term" value="F:structural constituent of chromatin"/>
    <property type="evidence" value="ECO:0007669"/>
    <property type="project" value="InterPro"/>
</dbReference>
<feature type="non-terminal residue" evidence="1">
    <location>
        <position position="1"/>
    </location>
</feature>
<sequence>KFQSRSSKVGLQFPVGRIPPSSACRPGAPGTLASLIDQLLTCLLSQYTSLPSFATETLKLAGNTVHENKQHCIVARHLPVAIGNDEELGKLHCRC</sequence>
<dbReference type="GO" id="GO:0000786">
    <property type="term" value="C:nucleosome"/>
    <property type="evidence" value="ECO:0007669"/>
    <property type="project" value="InterPro"/>
</dbReference>
<comment type="caution">
    <text evidence="1">The sequence shown here is derived from an EMBL/GenBank/DDBJ whole genome shotgun (WGS) entry which is preliminary data.</text>
</comment>
<evidence type="ECO:0000313" key="1">
    <source>
        <dbReference type="EMBL" id="KAJ7784927.1"/>
    </source>
</evidence>
<dbReference type="GO" id="GO:0003677">
    <property type="term" value="F:DNA binding"/>
    <property type="evidence" value="ECO:0007669"/>
    <property type="project" value="InterPro"/>
</dbReference>
<keyword evidence="2" id="KW-1185">Reference proteome</keyword>
<dbReference type="Proteomes" id="UP001215280">
    <property type="component" value="Unassembled WGS sequence"/>
</dbReference>
<dbReference type="InterPro" id="IPR009072">
    <property type="entry name" value="Histone-fold"/>
</dbReference>
<name>A0AAD7KHQ5_9AGAR</name>
<evidence type="ECO:0008006" key="3">
    <source>
        <dbReference type="Google" id="ProtNLM"/>
    </source>
</evidence>
<dbReference type="SUPFAM" id="SSF47113">
    <property type="entry name" value="Histone-fold"/>
    <property type="match status" value="1"/>
</dbReference>
<accession>A0AAD7KHQ5</accession>
<evidence type="ECO:0000313" key="2">
    <source>
        <dbReference type="Proteomes" id="UP001215280"/>
    </source>
</evidence>